<dbReference type="InterPro" id="IPR010662">
    <property type="entry name" value="RBBP9/YdeN"/>
</dbReference>
<evidence type="ECO:0000313" key="4">
    <source>
        <dbReference type="Proteomes" id="UP000663877"/>
    </source>
</evidence>
<dbReference type="EMBL" id="CAJNOI010000077">
    <property type="protein sequence ID" value="CAF1013793.1"/>
    <property type="molecule type" value="Genomic_DNA"/>
</dbReference>
<evidence type="ECO:0000313" key="1">
    <source>
        <dbReference type="EMBL" id="CAF1013793.1"/>
    </source>
</evidence>
<dbReference type="Gene3D" id="3.40.50.1820">
    <property type="entry name" value="alpha/beta hydrolase"/>
    <property type="match status" value="1"/>
</dbReference>
<dbReference type="EMBL" id="CAJNOM010000223">
    <property type="protein sequence ID" value="CAF1251822.1"/>
    <property type="molecule type" value="Genomic_DNA"/>
</dbReference>
<dbReference type="Pfam" id="PF06821">
    <property type="entry name" value="Ser_hydrolase"/>
    <property type="match status" value="1"/>
</dbReference>
<comment type="caution">
    <text evidence="1">The sequence shown here is derived from an EMBL/GenBank/DDBJ whole genome shotgun (WGS) entry which is preliminary data.</text>
</comment>
<dbReference type="SUPFAM" id="SSF53474">
    <property type="entry name" value="alpha/beta-Hydrolases"/>
    <property type="match status" value="1"/>
</dbReference>
<dbReference type="AlphaFoldDB" id="A0A814HVN1"/>
<accession>A0A814HVN1</accession>
<dbReference type="Proteomes" id="UP000663832">
    <property type="component" value="Unassembled WGS sequence"/>
</dbReference>
<organism evidence="1 4">
    <name type="scientific">Adineta steineri</name>
    <dbReference type="NCBI Taxonomy" id="433720"/>
    <lineage>
        <taxon>Eukaryota</taxon>
        <taxon>Metazoa</taxon>
        <taxon>Spiralia</taxon>
        <taxon>Gnathifera</taxon>
        <taxon>Rotifera</taxon>
        <taxon>Eurotatoria</taxon>
        <taxon>Bdelloidea</taxon>
        <taxon>Adinetida</taxon>
        <taxon>Adinetidae</taxon>
        <taxon>Adineta</taxon>
    </lineage>
</organism>
<reference evidence="1" key="1">
    <citation type="submission" date="2021-02" db="EMBL/GenBank/DDBJ databases">
        <authorList>
            <person name="Nowell W R."/>
        </authorList>
    </citation>
    <scope>NUCLEOTIDE SEQUENCE</scope>
</reference>
<dbReference type="InterPro" id="IPR029058">
    <property type="entry name" value="AB_hydrolase_fold"/>
</dbReference>
<dbReference type="GO" id="GO:0016787">
    <property type="term" value="F:hydrolase activity"/>
    <property type="evidence" value="ECO:0007669"/>
    <property type="project" value="InterPro"/>
</dbReference>
<dbReference type="PANTHER" id="PTHR15394:SF3">
    <property type="entry name" value="SERINE HYDROLASE RBBP9"/>
    <property type="match status" value="1"/>
</dbReference>
<dbReference type="PANTHER" id="PTHR15394">
    <property type="entry name" value="SERINE HYDROLASE RBBP9"/>
    <property type="match status" value="1"/>
</dbReference>
<sequence>MTENNNQEIECQRIVIIPGMGCTPVRKCNWYAWLERKLWNDSSEKFTVILEDMPDPHKARESYWLPFIRDALKIDEKTILIGHSSGCEAIMRLLEKDKVRGVILVAACHTDLGDEGEKESEYYNRPWDWDTIKSNAEWIVQLYSPSDHLIPVAEGRFVADKLQSEYMELEKRGHFMEHQLPEVLKVIKQKCHV</sequence>
<name>A0A814HVN1_9BILA</name>
<gene>
    <name evidence="1" type="ORF">BJG266_LOCUS16615</name>
    <name evidence="2" type="ORF">QVE165_LOCUS28555</name>
</gene>
<keyword evidence="3" id="KW-1185">Reference proteome</keyword>
<dbReference type="Proteomes" id="UP000663877">
    <property type="component" value="Unassembled WGS sequence"/>
</dbReference>
<proteinExistence type="predicted"/>
<evidence type="ECO:0000313" key="2">
    <source>
        <dbReference type="EMBL" id="CAF1251822.1"/>
    </source>
</evidence>
<evidence type="ECO:0000313" key="3">
    <source>
        <dbReference type="Proteomes" id="UP000663832"/>
    </source>
</evidence>
<protein>
    <submittedName>
        <fullName evidence="1">Uncharacterized protein</fullName>
    </submittedName>
</protein>
<dbReference type="OrthoDB" id="2369073at2759"/>